<reference evidence="3 7" key="3">
    <citation type="submission" date="2019-04" db="EMBL/GenBank/DDBJ databases">
        <authorList>
            <person name="Ashton P.M."/>
            <person name="Dallman T."/>
            <person name="Nair S."/>
            <person name="De Pinna E."/>
            <person name="Peters T."/>
            <person name="Grant K."/>
        </authorList>
    </citation>
    <scope>NUCLEOTIDE SEQUENCE [LARGE SCALE GENOMIC DNA]</scope>
    <source>
        <strain evidence="3 7">406731</strain>
    </source>
</reference>
<gene>
    <name evidence="2" type="ORF">BCZ21_14255</name>
    <name evidence="3" type="ORF">D4U23_14030</name>
    <name evidence="4" type="ORF">GHH22_14955</name>
    <name evidence="5" type="ORF">GHO09_13585</name>
</gene>
<name>A0A823L5V5_LISMN</name>
<proteinExistence type="predicted"/>
<sequence>MKKRSTWMLLIGVIFGVALLLLPDNIQAAPVVSHPATSAARGKTASSAAASKAPSSAGLRSAVGRNAIQSIPKAFYKGNIGNKNKGAKGFNKANNRNHATVFAPFRGFPVAAGIS</sequence>
<protein>
    <submittedName>
        <fullName evidence="4">Uncharacterized protein</fullName>
    </submittedName>
</protein>
<comment type="caution">
    <text evidence="4">The sequence shown here is derived from an EMBL/GenBank/DDBJ whole genome shotgun (WGS) entry which is preliminary data.</text>
</comment>
<evidence type="ECO:0000313" key="5">
    <source>
        <dbReference type="EMBL" id="HAA8491543.1"/>
    </source>
</evidence>
<reference evidence="4" key="4">
    <citation type="submission" date="2019-10" db="EMBL/GenBank/DDBJ databases">
        <authorList>
            <consortium name="NCBI Pathogen Detection Project"/>
        </authorList>
    </citation>
    <scope>NUCLEOTIDE SEQUENCE</scope>
    <source>
        <strain evidence="4">09CEB371LM</strain>
        <strain evidence="5">Sam_F526FDD3-C0F7-43DB-B204-E231FEF9C926</strain>
    </source>
</reference>
<reference evidence="4 8" key="1">
    <citation type="journal article" date="2018" name="Genome Biol.">
        <title>SKESA: strategic k-mer extension for scrupulous assemblies.</title>
        <authorList>
            <person name="Souvorov A."/>
            <person name="Agarwala R."/>
            <person name="Lipman D.J."/>
        </authorList>
    </citation>
    <scope>NUCLEOTIDE SEQUENCE [LARGE SCALE GENOMIC DNA]</scope>
    <source>
        <strain evidence="4">09CEB371LM</strain>
        <strain evidence="5">Sam_F526FDD3-C0F7-43DB-B204-E231FEF9C926</strain>
    </source>
</reference>
<evidence type="ECO:0000313" key="7">
    <source>
        <dbReference type="Proteomes" id="UP000566597"/>
    </source>
</evidence>
<feature type="compositionally biased region" description="Low complexity" evidence="1">
    <location>
        <begin position="40"/>
        <end position="58"/>
    </location>
</feature>
<evidence type="ECO:0000256" key="1">
    <source>
        <dbReference type="SAM" id="MobiDB-lite"/>
    </source>
</evidence>
<dbReference type="EMBL" id="DAAEQL010000010">
    <property type="protein sequence ID" value="HAA8491543.1"/>
    <property type="molecule type" value="Genomic_DNA"/>
</dbReference>
<dbReference type="AlphaFoldDB" id="A0A823L5V5"/>
<evidence type="ECO:0000313" key="2">
    <source>
        <dbReference type="EMBL" id="EAG2088427.1"/>
    </source>
</evidence>
<evidence type="ECO:0000313" key="6">
    <source>
        <dbReference type="Proteomes" id="UP000337746"/>
    </source>
</evidence>
<evidence type="ECO:0000313" key="8">
    <source>
        <dbReference type="Proteomes" id="UP000840567"/>
    </source>
</evidence>
<dbReference type="RefSeq" id="WP_025370687.1">
    <property type="nucleotide sequence ID" value="NZ_BAAFVF010000023.1"/>
</dbReference>
<dbReference type="Proteomes" id="UP000840567">
    <property type="component" value="Unassembled WGS sequence"/>
</dbReference>
<accession>A0A823L5V5</accession>
<evidence type="ECO:0000313" key="4">
    <source>
        <dbReference type="EMBL" id="HAA8054436.1"/>
    </source>
</evidence>
<feature type="region of interest" description="Disordered" evidence="1">
    <location>
        <begin position="40"/>
        <end position="59"/>
    </location>
</feature>
<dbReference type="EMBL" id="AABEVT010000010">
    <property type="protein sequence ID" value="EAH0253512.1"/>
    <property type="molecule type" value="Genomic_DNA"/>
</dbReference>
<dbReference type="Proteomes" id="UP000337746">
    <property type="component" value="Unassembled WGS sequence"/>
</dbReference>
<organism evidence="4">
    <name type="scientific">Listeria monocytogenes</name>
    <dbReference type="NCBI Taxonomy" id="1639"/>
    <lineage>
        <taxon>Bacteria</taxon>
        <taxon>Bacillati</taxon>
        <taxon>Bacillota</taxon>
        <taxon>Bacilli</taxon>
        <taxon>Bacillales</taxon>
        <taxon>Listeriaceae</taxon>
        <taxon>Listeria</taxon>
    </lineage>
</organism>
<dbReference type="EMBL" id="DAAEEB010000014">
    <property type="protein sequence ID" value="HAA8054436.1"/>
    <property type="molecule type" value="Genomic_DNA"/>
</dbReference>
<dbReference type="EMBL" id="AABAWE010000009">
    <property type="protein sequence ID" value="EAG2088427.1"/>
    <property type="molecule type" value="Genomic_DNA"/>
</dbReference>
<evidence type="ECO:0000313" key="3">
    <source>
        <dbReference type="EMBL" id="EAH0253512.1"/>
    </source>
</evidence>
<dbReference type="Proteomes" id="UP000566597">
    <property type="component" value="Unassembled WGS sequence"/>
</dbReference>
<reference evidence="2 6" key="2">
    <citation type="submission" date="2018-06" db="EMBL/GenBank/DDBJ databases">
        <authorList>
            <consortium name="GenomeTrakr: Next Generation Sequencing Network for Food Pathogen Tracability"/>
        </authorList>
    </citation>
    <scope>NUCLEOTIDE SEQUENCE [LARGE SCALE GENOMIC DNA]</scope>
    <source>
        <strain evidence="2 6">FLAG-54356</strain>
    </source>
</reference>
<dbReference type="Proteomes" id="UP000840039">
    <property type="component" value="Unassembled WGS sequence"/>
</dbReference>